<dbReference type="InterPro" id="IPR005302">
    <property type="entry name" value="MoCF_Sase_C"/>
</dbReference>
<gene>
    <name evidence="3" type="ORF">HICCMSTLAB_LOCUS12034</name>
</gene>
<dbReference type="PANTHER" id="PTHR14237">
    <property type="entry name" value="MOLYBDOPTERIN COFACTOR SULFURASE MOSC"/>
    <property type="match status" value="1"/>
</dbReference>
<reference evidence="3" key="1">
    <citation type="submission" date="2021-04" db="EMBL/GenBank/DDBJ databases">
        <authorList>
            <person name="Chebbi M.A.C M."/>
        </authorList>
    </citation>
    <scope>NUCLEOTIDE SEQUENCE</scope>
</reference>
<evidence type="ECO:0000313" key="4">
    <source>
        <dbReference type="Proteomes" id="UP000786811"/>
    </source>
</evidence>
<keyword evidence="1" id="KW-0812">Transmembrane</keyword>
<sequence>MTTKELLTWKLGVILSFGVTIAGVIVFWDQVKKTFNIINDNNTIKKNINKISKLENKKNKIKRVVKTDEIIEELPNPRWVKIGKIKELYYYPLKSGRGKELTECNFTEYGIAVCADTQCCITLRDRMFMVYNEETGKFITGRNYPTLLLVSICAVDKSKVKLGATGMTHYIFELPKDIDNTAVDCTMWWGEPVKCNDCGDGPAQWISQFLTGTNSGLRIGLALDTINNNSRNILEGPWEKFTKVYDTLTNDDVGLFADLASYMVMTESSLEELNKKLENKISALQFRPNIVVSGTEAFEEDNWEWIKIGSSVILRNVKPCPRCTMTLVNPETGKVDDKLEPLKTLRTFRQQKNKDRISVDGKAPILGIYCGLYSIGNVKIGDDVFLHQPISVRTTVL</sequence>
<dbReference type="GO" id="GO:0030170">
    <property type="term" value="F:pyridoxal phosphate binding"/>
    <property type="evidence" value="ECO:0007669"/>
    <property type="project" value="InterPro"/>
</dbReference>
<accession>A0A8J2HP03</accession>
<dbReference type="InterPro" id="IPR011037">
    <property type="entry name" value="Pyrv_Knase-like_insert_dom_sf"/>
</dbReference>
<protein>
    <submittedName>
        <fullName evidence="3">Similar to MTARC2: Mitochondrial amidoxime reducing component 2 (Bos taurus)</fullName>
    </submittedName>
</protein>
<evidence type="ECO:0000313" key="3">
    <source>
        <dbReference type="EMBL" id="CAG5104502.1"/>
    </source>
</evidence>
<dbReference type="AlphaFoldDB" id="A0A8J2HP03"/>
<dbReference type="PANTHER" id="PTHR14237:SF19">
    <property type="entry name" value="MITOCHONDRIAL AMIDOXIME REDUCING COMPONENT 1"/>
    <property type="match status" value="1"/>
</dbReference>
<dbReference type="GO" id="GO:0003824">
    <property type="term" value="F:catalytic activity"/>
    <property type="evidence" value="ECO:0007669"/>
    <property type="project" value="InterPro"/>
</dbReference>
<dbReference type="SUPFAM" id="SSF141673">
    <property type="entry name" value="MOSC N-terminal domain-like"/>
    <property type="match status" value="1"/>
</dbReference>
<feature type="transmembrane region" description="Helical" evidence="1">
    <location>
        <begin position="7"/>
        <end position="28"/>
    </location>
</feature>
<feature type="domain" description="MOSC" evidence="2">
    <location>
        <begin position="231"/>
        <end position="387"/>
    </location>
</feature>
<keyword evidence="1" id="KW-1133">Transmembrane helix</keyword>
<dbReference type="Pfam" id="PF03473">
    <property type="entry name" value="MOSC"/>
    <property type="match status" value="1"/>
</dbReference>
<evidence type="ECO:0000259" key="2">
    <source>
        <dbReference type="PROSITE" id="PS51340"/>
    </source>
</evidence>
<proteinExistence type="predicted"/>
<keyword evidence="1" id="KW-0472">Membrane</keyword>
<evidence type="ECO:0000256" key="1">
    <source>
        <dbReference type="SAM" id="Phobius"/>
    </source>
</evidence>
<dbReference type="GO" id="GO:0030151">
    <property type="term" value="F:molybdenum ion binding"/>
    <property type="evidence" value="ECO:0007669"/>
    <property type="project" value="InterPro"/>
</dbReference>
<organism evidence="3 4">
    <name type="scientific">Cotesia congregata</name>
    <name type="common">Parasitoid wasp</name>
    <name type="synonym">Apanteles congregatus</name>
    <dbReference type="NCBI Taxonomy" id="51543"/>
    <lineage>
        <taxon>Eukaryota</taxon>
        <taxon>Metazoa</taxon>
        <taxon>Ecdysozoa</taxon>
        <taxon>Arthropoda</taxon>
        <taxon>Hexapoda</taxon>
        <taxon>Insecta</taxon>
        <taxon>Pterygota</taxon>
        <taxon>Neoptera</taxon>
        <taxon>Endopterygota</taxon>
        <taxon>Hymenoptera</taxon>
        <taxon>Apocrita</taxon>
        <taxon>Ichneumonoidea</taxon>
        <taxon>Braconidae</taxon>
        <taxon>Microgastrinae</taxon>
        <taxon>Cotesia</taxon>
    </lineage>
</organism>
<dbReference type="Pfam" id="PF03476">
    <property type="entry name" value="MOSC_N"/>
    <property type="match status" value="1"/>
</dbReference>
<dbReference type="PROSITE" id="PS51340">
    <property type="entry name" value="MOSC"/>
    <property type="match status" value="1"/>
</dbReference>
<keyword evidence="4" id="KW-1185">Reference proteome</keyword>
<dbReference type="SUPFAM" id="SSF50800">
    <property type="entry name" value="PK beta-barrel domain-like"/>
    <property type="match status" value="1"/>
</dbReference>
<dbReference type="Proteomes" id="UP000786811">
    <property type="component" value="Unassembled WGS sequence"/>
</dbReference>
<name>A0A8J2HP03_COTCN</name>
<dbReference type="InterPro" id="IPR005303">
    <property type="entry name" value="MOCOS_middle"/>
</dbReference>
<dbReference type="OrthoDB" id="17255at2759"/>
<dbReference type="EMBL" id="CAJNRD030001123">
    <property type="protein sequence ID" value="CAG5104502.1"/>
    <property type="molecule type" value="Genomic_DNA"/>
</dbReference>
<comment type="caution">
    <text evidence="3">The sequence shown here is derived from an EMBL/GenBank/DDBJ whole genome shotgun (WGS) entry which is preliminary data.</text>
</comment>